<accession>A0A537J3E7</accession>
<comment type="caution">
    <text evidence="9">The sequence shown here is derived from an EMBL/GenBank/DDBJ whole genome shotgun (WGS) entry which is preliminary data.</text>
</comment>
<reference evidence="9 10" key="1">
    <citation type="journal article" date="2019" name="Nat. Microbiol.">
        <title>Mediterranean grassland soil C-N compound turnover is dependent on rainfall and depth, and is mediated by genomically divergent microorganisms.</title>
        <authorList>
            <person name="Diamond S."/>
            <person name="Andeer P.F."/>
            <person name="Li Z."/>
            <person name="Crits-Christoph A."/>
            <person name="Burstein D."/>
            <person name="Anantharaman K."/>
            <person name="Lane K.R."/>
            <person name="Thomas B.C."/>
            <person name="Pan C."/>
            <person name="Northen T.R."/>
            <person name="Banfield J.F."/>
        </authorList>
    </citation>
    <scope>NUCLEOTIDE SEQUENCE [LARGE SCALE GENOMIC DNA]</scope>
    <source>
        <strain evidence="9">NP_7</strain>
    </source>
</reference>
<dbReference type="SUPFAM" id="SSF161098">
    <property type="entry name" value="MetI-like"/>
    <property type="match status" value="1"/>
</dbReference>
<comment type="similarity">
    <text evidence="7">Belongs to the binding-protein-dependent transport system permease family.</text>
</comment>
<evidence type="ECO:0000256" key="7">
    <source>
        <dbReference type="RuleBase" id="RU363032"/>
    </source>
</evidence>
<keyword evidence="4 7" id="KW-0812">Transmembrane</keyword>
<feature type="domain" description="ABC transmembrane type-1" evidence="8">
    <location>
        <begin position="28"/>
        <end position="238"/>
    </location>
</feature>
<dbReference type="Proteomes" id="UP000320048">
    <property type="component" value="Unassembled WGS sequence"/>
</dbReference>
<dbReference type="CDD" id="cd06261">
    <property type="entry name" value="TM_PBP2"/>
    <property type="match status" value="1"/>
</dbReference>
<dbReference type="PROSITE" id="PS50928">
    <property type="entry name" value="ABC_TM1"/>
    <property type="match status" value="1"/>
</dbReference>
<evidence type="ECO:0000256" key="1">
    <source>
        <dbReference type="ARBA" id="ARBA00004651"/>
    </source>
</evidence>
<evidence type="ECO:0000256" key="5">
    <source>
        <dbReference type="ARBA" id="ARBA00022989"/>
    </source>
</evidence>
<dbReference type="EMBL" id="VBAO01000405">
    <property type="protein sequence ID" value="TMI78089.1"/>
    <property type="molecule type" value="Genomic_DNA"/>
</dbReference>
<dbReference type="InterPro" id="IPR000515">
    <property type="entry name" value="MetI-like"/>
</dbReference>
<evidence type="ECO:0000256" key="3">
    <source>
        <dbReference type="ARBA" id="ARBA00022475"/>
    </source>
</evidence>
<dbReference type="InterPro" id="IPR035906">
    <property type="entry name" value="MetI-like_sf"/>
</dbReference>
<feature type="transmembrane region" description="Helical" evidence="7">
    <location>
        <begin position="105"/>
        <end position="138"/>
    </location>
</feature>
<dbReference type="PANTHER" id="PTHR43005">
    <property type="entry name" value="BLR7065 PROTEIN"/>
    <property type="match status" value="1"/>
</dbReference>
<evidence type="ECO:0000313" key="9">
    <source>
        <dbReference type="EMBL" id="TMI78089.1"/>
    </source>
</evidence>
<evidence type="ECO:0000259" key="8">
    <source>
        <dbReference type="PROSITE" id="PS50928"/>
    </source>
</evidence>
<gene>
    <name evidence="9" type="ORF">E6H04_13035</name>
</gene>
<keyword evidence="3" id="KW-1003">Cell membrane</keyword>
<sequence>MVYDTLPRWNHFENFGRILRDSGLRESLSLSVEFAVIATAAELVIGLAAALFFDTDPPSRNLLLGLFMLPMIMAPVVVGTAWSTLFDRTVGPIPYLFQVLHGPDIQWLATPATAMFALLIADAWEWAPLVALLLFAALQVIPHEQYEAARVDGASAPQLFLRITLPQIAGMILVAAGLRVMDAFLELDKVFVMTGGGPGSSTQFVSMFVYKQAFQFYELGYASAVITVVLALLAVAYAMYLRSYGRALRPADSR</sequence>
<protein>
    <submittedName>
        <fullName evidence="9">Sugar ABC transporter permease</fullName>
    </submittedName>
</protein>
<dbReference type="GO" id="GO:0055085">
    <property type="term" value="P:transmembrane transport"/>
    <property type="evidence" value="ECO:0007669"/>
    <property type="project" value="InterPro"/>
</dbReference>
<evidence type="ECO:0000256" key="4">
    <source>
        <dbReference type="ARBA" id="ARBA00022692"/>
    </source>
</evidence>
<keyword evidence="2 7" id="KW-0813">Transport</keyword>
<organism evidence="9 10">
    <name type="scientific">Candidatus Segetimicrobium genomatis</name>
    <dbReference type="NCBI Taxonomy" id="2569760"/>
    <lineage>
        <taxon>Bacteria</taxon>
        <taxon>Bacillati</taxon>
        <taxon>Candidatus Sysuimicrobiota</taxon>
        <taxon>Candidatus Sysuimicrobiia</taxon>
        <taxon>Candidatus Sysuimicrobiales</taxon>
        <taxon>Candidatus Segetimicrobiaceae</taxon>
        <taxon>Candidatus Segetimicrobium</taxon>
    </lineage>
</organism>
<dbReference type="GO" id="GO:0005886">
    <property type="term" value="C:plasma membrane"/>
    <property type="evidence" value="ECO:0007669"/>
    <property type="project" value="UniProtKB-SubCell"/>
</dbReference>
<evidence type="ECO:0000313" key="10">
    <source>
        <dbReference type="Proteomes" id="UP000320048"/>
    </source>
</evidence>
<evidence type="ECO:0000256" key="2">
    <source>
        <dbReference type="ARBA" id="ARBA00022448"/>
    </source>
</evidence>
<name>A0A537J3E7_9BACT</name>
<evidence type="ECO:0000256" key="6">
    <source>
        <dbReference type="ARBA" id="ARBA00023136"/>
    </source>
</evidence>
<feature type="transmembrane region" description="Helical" evidence="7">
    <location>
        <begin position="159"/>
        <end position="181"/>
    </location>
</feature>
<feature type="transmembrane region" description="Helical" evidence="7">
    <location>
        <begin position="34"/>
        <end position="53"/>
    </location>
</feature>
<feature type="transmembrane region" description="Helical" evidence="7">
    <location>
        <begin position="219"/>
        <end position="240"/>
    </location>
</feature>
<proteinExistence type="inferred from homology"/>
<dbReference type="Gene3D" id="1.10.3720.10">
    <property type="entry name" value="MetI-like"/>
    <property type="match status" value="1"/>
</dbReference>
<comment type="subcellular location">
    <subcellularLocation>
        <location evidence="1 7">Cell membrane</location>
        <topology evidence="1 7">Multi-pass membrane protein</topology>
    </subcellularLocation>
</comment>
<dbReference type="AlphaFoldDB" id="A0A537J3E7"/>
<feature type="transmembrane region" description="Helical" evidence="7">
    <location>
        <begin position="62"/>
        <end position="85"/>
    </location>
</feature>
<keyword evidence="5 7" id="KW-1133">Transmembrane helix</keyword>
<dbReference type="Pfam" id="PF00528">
    <property type="entry name" value="BPD_transp_1"/>
    <property type="match status" value="1"/>
</dbReference>
<keyword evidence="6 7" id="KW-0472">Membrane</keyword>
<dbReference type="PANTHER" id="PTHR43005:SF1">
    <property type="entry name" value="SPERMIDINE_PUTRESCINE TRANSPORT SYSTEM PERMEASE PROTEIN"/>
    <property type="match status" value="1"/>
</dbReference>